<organism evidence="1">
    <name type="scientific">freshwater metagenome</name>
    <dbReference type="NCBI Taxonomy" id="449393"/>
    <lineage>
        <taxon>unclassified sequences</taxon>
        <taxon>metagenomes</taxon>
        <taxon>ecological metagenomes</taxon>
    </lineage>
</organism>
<dbReference type="PANTHER" id="PTHR43481:SF4">
    <property type="entry name" value="GLYCEROL-1-PHOSPHATE PHOSPHOHYDROLASE 1-RELATED"/>
    <property type="match status" value="1"/>
</dbReference>
<dbReference type="SFLD" id="SFLDG01129">
    <property type="entry name" value="C1.5:_HAD__Beta-PGM__Phosphata"/>
    <property type="match status" value="1"/>
</dbReference>
<dbReference type="InterPro" id="IPR036412">
    <property type="entry name" value="HAD-like_sf"/>
</dbReference>
<accession>A0A6J6T4Y6</accession>
<dbReference type="Gene3D" id="1.10.150.240">
    <property type="entry name" value="Putative phosphatase, domain 2"/>
    <property type="match status" value="1"/>
</dbReference>
<dbReference type="Pfam" id="PF13419">
    <property type="entry name" value="HAD_2"/>
    <property type="match status" value="1"/>
</dbReference>
<dbReference type="GO" id="GO:0050308">
    <property type="term" value="F:sugar-phosphatase activity"/>
    <property type="evidence" value="ECO:0007669"/>
    <property type="project" value="TreeGrafter"/>
</dbReference>
<dbReference type="PANTHER" id="PTHR43481">
    <property type="entry name" value="FRUCTOSE-1-PHOSPHATE PHOSPHATASE"/>
    <property type="match status" value="1"/>
</dbReference>
<reference evidence="1" key="1">
    <citation type="submission" date="2020-05" db="EMBL/GenBank/DDBJ databases">
        <authorList>
            <person name="Chiriac C."/>
            <person name="Salcher M."/>
            <person name="Ghai R."/>
            <person name="Kavagutti S V."/>
        </authorList>
    </citation>
    <scope>NUCLEOTIDE SEQUENCE</scope>
</reference>
<dbReference type="SFLD" id="SFLDS00003">
    <property type="entry name" value="Haloacid_Dehalogenase"/>
    <property type="match status" value="1"/>
</dbReference>
<dbReference type="Gene3D" id="3.40.50.1000">
    <property type="entry name" value="HAD superfamily/HAD-like"/>
    <property type="match status" value="1"/>
</dbReference>
<dbReference type="AlphaFoldDB" id="A0A6J6T4Y6"/>
<dbReference type="InterPro" id="IPR023214">
    <property type="entry name" value="HAD_sf"/>
</dbReference>
<gene>
    <name evidence="1" type="ORF">UFOPK2802_00620</name>
</gene>
<dbReference type="InterPro" id="IPR051806">
    <property type="entry name" value="HAD-like_SPP"/>
</dbReference>
<proteinExistence type="predicted"/>
<dbReference type="PRINTS" id="PR00413">
    <property type="entry name" value="HADHALOGNASE"/>
</dbReference>
<dbReference type="SUPFAM" id="SSF56784">
    <property type="entry name" value="HAD-like"/>
    <property type="match status" value="1"/>
</dbReference>
<sequence length="226" mass="24317">MPPEPSKSLKAILWDMDGTLINSEPLWVEAECELMASFDTTWDEIDQKKCLGGPMPRVGAYMAKKTNNRESAEYFAVELISKMEQKLSKGVAYAGGAKELFDECFTNKISMALVTASSRVLVNAAIASIGFERFVATISSDDVKESKPSPEGYLKAAELIGVKISECLILEDSYVGVSAAIASGAAVIGISHSGELPKSSKLHVVPSLSNIGLPQLHEIYSRLVNA</sequence>
<dbReference type="InterPro" id="IPR023198">
    <property type="entry name" value="PGP-like_dom2"/>
</dbReference>
<dbReference type="CDD" id="cd07505">
    <property type="entry name" value="HAD_BPGM-like"/>
    <property type="match status" value="1"/>
</dbReference>
<name>A0A6J6T4Y6_9ZZZZ</name>
<protein>
    <submittedName>
        <fullName evidence="1">Unannotated protein</fullName>
    </submittedName>
</protein>
<dbReference type="InterPro" id="IPR006439">
    <property type="entry name" value="HAD-SF_hydro_IA"/>
</dbReference>
<dbReference type="InterPro" id="IPR041492">
    <property type="entry name" value="HAD_2"/>
</dbReference>
<dbReference type="NCBIfam" id="TIGR01509">
    <property type="entry name" value="HAD-SF-IA-v3"/>
    <property type="match status" value="1"/>
</dbReference>
<evidence type="ECO:0000313" key="1">
    <source>
        <dbReference type="EMBL" id="CAB4742262.1"/>
    </source>
</evidence>
<dbReference type="EMBL" id="CAEZYX010000052">
    <property type="protein sequence ID" value="CAB4742262.1"/>
    <property type="molecule type" value="Genomic_DNA"/>
</dbReference>